<dbReference type="Gene3D" id="3.30.160.70">
    <property type="entry name" value="Methylated DNA-protein cysteine methyltransferase domain"/>
    <property type="match status" value="1"/>
</dbReference>
<dbReference type="InterPro" id="IPR036388">
    <property type="entry name" value="WH-like_DNA-bd_sf"/>
</dbReference>
<evidence type="ECO:0000256" key="4">
    <source>
        <dbReference type="ARBA" id="ARBA00015377"/>
    </source>
</evidence>
<dbReference type="OrthoDB" id="1907495at2759"/>
<comment type="similarity">
    <text evidence="2">Belongs to the MGMT family.</text>
</comment>
<sequence>MWISENLRVSLTPLQEVPANIKYGFIDTKFGRILLGLTPIEKDGKTCDAICLLYFVLKEDNKSLEEVRRRWPQVELVADELAIQKHSKRLFYENVSTTAAIDVAVLGTDLQLAVWDELVKMKTGSTCTYAELAVLAGRPKAVRAVASAVAKNEVSILIPCHRIISKSGAVKYGWGADLKSVLLEYEANIS</sequence>
<keyword evidence="6 13" id="KW-0808">Transferase</keyword>
<proteinExistence type="inferred from homology"/>
<evidence type="ECO:0000256" key="1">
    <source>
        <dbReference type="ARBA" id="ARBA00001286"/>
    </source>
</evidence>
<dbReference type="InParanoid" id="B4LZ45"/>
<dbReference type="EC" id="2.1.1.63" evidence="3"/>
<keyword evidence="14" id="KW-1185">Reference proteome</keyword>
<dbReference type="OMA" id="AVKYGWG"/>
<name>B4LZ45_DROVI</name>
<dbReference type="Pfam" id="PF01035">
    <property type="entry name" value="DNA_binding_1"/>
    <property type="match status" value="1"/>
</dbReference>
<evidence type="ECO:0000313" key="13">
    <source>
        <dbReference type="EMBL" id="EDW67052.1"/>
    </source>
</evidence>
<feature type="domain" description="Methylated-DNA-[protein]-cysteine S-methyltransferase DNA binding" evidence="12">
    <location>
        <begin position="110"/>
        <end position="187"/>
    </location>
</feature>
<evidence type="ECO:0000256" key="8">
    <source>
        <dbReference type="ARBA" id="ARBA00023204"/>
    </source>
</evidence>
<evidence type="ECO:0000256" key="2">
    <source>
        <dbReference type="ARBA" id="ARBA00008711"/>
    </source>
</evidence>
<dbReference type="AlphaFoldDB" id="B4LZ45"/>
<evidence type="ECO:0000256" key="3">
    <source>
        <dbReference type="ARBA" id="ARBA00011918"/>
    </source>
</evidence>
<dbReference type="CDD" id="cd06445">
    <property type="entry name" value="ATase"/>
    <property type="match status" value="1"/>
</dbReference>
<dbReference type="InterPro" id="IPR036217">
    <property type="entry name" value="MethylDNA_cys_MeTrfase_DNAb"/>
</dbReference>
<evidence type="ECO:0000256" key="11">
    <source>
        <dbReference type="ARBA" id="ARBA00049348"/>
    </source>
</evidence>
<dbReference type="InterPro" id="IPR014048">
    <property type="entry name" value="MethylDNA_cys_MeTrfase_DNA-bd"/>
</dbReference>
<dbReference type="HOGENOM" id="CLU_000445_52_2_1"/>
<dbReference type="GO" id="GO:0032259">
    <property type="term" value="P:methylation"/>
    <property type="evidence" value="ECO:0007669"/>
    <property type="project" value="UniProtKB-KW"/>
</dbReference>
<keyword evidence="5 13" id="KW-0489">Methyltransferase</keyword>
<dbReference type="PANTHER" id="PTHR10815:SF13">
    <property type="entry name" value="METHYLATED-DNA--PROTEIN-CYSTEINE METHYLTRANSFERASE"/>
    <property type="match status" value="1"/>
</dbReference>
<dbReference type="Proteomes" id="UP000008792">
    <property type="component" value="Unassembled WGS sequence"/>
</dbReference>
<keyword evidence="7" id="KW-0227">DNA damage</keyword>
<keyword evidence="8" id="KW-0234">DNA repair</keyword>
<evidence type="ECO:0000256" key="5">
    <source>
        <dbReference type="ARBA" id="ARBA00022603"/>
    </source>
</evidence>
<dbReference type="Gene3D" id="1.10.10.10">
    <property type="entry name" value="Winged helix-like DNA-binding domain superfamily/Winged helix DNA-binding domain"/>
    <property type="match status" value="1"/>
</dbReference>
<accession>B4LZ45</accession>
<evidence type="ECO:0000256" key="7">
    <source>
        <dbReference type="ARBA" id="ARBA00022763"/>
    </source>
</evidence>
<comment type="catalytic activity">
    <reaction evidence="1">
        <text>a 4-O-methyl-thymidine in DNA + L-cysteinyl-[protein] = a thymidine in DNA + S-methyl-L-cysteinyl-[protein]</text>
        <dbReference type="Rhea" id="RHEA:53428"/>
        <dbReference type="Rhea" id="RHEA-COMP:10131"/>
        <dbReference type="Rhea" id="RHEA-COMP:10132"/>
        <dbReference type="Rhea" id="RHEA-COMP:13555"/>
        <dbReference type="Rhea" id="RHEA-COMP:13556"/>
        <dbReference type="ChEBI" id="CHEBI:29950"/>
        <dbReference type="ChEBI" id="CHEBI:82612"/>
        <dbReference type="ChEBI" id="CHEBI:137386"/>
        <dbReference type="ChEBI" id="CHEBI:137387"/>
        <dbReference type="EC" id="2.1.1.63"/>
    </reaction>
</comment>
<dbReference type="SUPFAM" id="SSF46767">
    <property type="entry name" value="Methylated DNA-protein cysteine methyltransferase, C-terminal domain"/>
    <property type="match status" value="1"/>
</dbReference>
<comment type="catalytic activity">
    <reaction evidence="11">
        <text>a 6-O-methyl-2'-deoxyguanosine in DNA + L-cysteinyl-[protein] = S-methyl-L-cysteinyl-[protein] + a 2'-deoxyguanosine in DNA</text>
        <dbReference type="Rhea" id="RHEA:24000"/>
        <dbReference type="Rhea" id="RHEA-COMP:10131"/>
        <dbReference type="Rhea" id="RHEA-COMP:10132"/>
        <dbReference type="Rhea" id="RHEA-COMP:11367"/>
        <dbReference type="Rhea" id="RHEA-COMP:11368"/>
        <dbReference type="ChEBI" id="CHEBI:29950"/>
        <dbReference type="ChEBI" id="CHEBI:82612"/>
        <dbReference type="ChEBI" id="CHEBI:85445"/>
        <dbReference type="ChEBI" id="CHEBI:85448"/>
        <dbReference type="EC" id="2.1.1.63"/>
    </reaction>
</comment>
<dbReference type="NCBIfam" id="TIGR00589">
    <property type="entry name" value="ogt"/>
    <property type="match status" value="1"/>
</dbReference>
<gene>
    <name evidence="13" type="primary">Dvir\GJ23945</name>
    <name evidence="13" type="ORF">Dvir_GJ23945</name>
</gene>
<dbReference type="GO" id="GO:0006281">
    <property type="term" value="P:DNA repair"/>
    <property type="evidence" value="ECO:0007669"/>
    <property type="project" value="UniProtKB-KW"/>
</dbReference>
<protein>
    <recommendedName>
        <fullName evidence="4">Methylated-DNA--protein-cysteine methyltransferase</fullName>
        <ecNumber evidence="3">2.1.1.63</ecNumber>
    </recommendedName>
    <alternativeName>
        <fullName evidence="9">6-O-methylguanine-DNA methyltransferase</fullName>
    </alternativeName>
    <alternativeName>
        <fullName evidence="10">O-6-methylguanine-DNA-alkyltransferase</fullName>
    </alternativeName>
</protein>
<dbReference type="EMBL" id="CH940650">
    <property type="protein sequence ID" value="EDW67052.1"/>
    <property type="molecule type" value="Genomic_DNA"/>
</dbReference>
<evidence type="ECO:0000259" key="12">
    <source>
        <dbReference type="Pfam" id="PF01035"/>
    </source>
</evidence>
<dbReference type="InterPro" id="IPR001497">
    <property type="entry name" value="MethylDNA_cys_MeTrfase_AS"/>
</dbReference>
<evidence type="ECO:0000313" key="14">
    <source>
        <dbReference type="Proteomes" id="UP000008792"/>
    </source>
</evidence>
<reference evidence="13 14" key="1">
    <citation type="journal article" date="2007" name="Nature">
        <title>Evolution of genes and genomes on the Drosophila phylogeny.</title>
        <authorList>
            <consortium name="Drosophila 12 Genomes Consortium"/>
            <person name="Clark A.G."/>
            <person name="Eisen M.B."/>
            <person name="Smith D.R."/>
            <person name="Bergman C.M."/>
            <person name="Oliver B."/>
            <person name="Markow T.A."/>
            <person name="Kaufman T.C."/>
            <person name="Kellis M."/>
            <person name="Gelbart W."/>
            <person name="Iyer V.N."/>
            <person name="Pollard D.A."/>
            <person name="Sackton T.B."/>
            <person name="Larracuente A.M."/>
            <person name="Singh N.D."/>
            <person name="Abad J.P."/>
            <person name="Abt D.N."/>
            <person name="Adryan B."/>
            <person name="Aguade M."/>
            <person name="Akashi H."/>
            <person name="Anderson W.W."/>
            <person name="Aquadro C.F."/>
            <person name="Ardell D.H."/>
            <person name="Arguello R."/>
            <person name="Artieri C.G."/>
            <person name="Barbash D.A."/>
            <person name="Barker D."/>
            <person name="Barsanti P."/>
            <person name="Batterham P."/>
            <person name="Batzoglou S."/>
            <person name="Begun D."/>
            <person name="Bhutkar A."/>
            <person name="Blanco E."/>
            <person name="Bosak S.A."/>
            <person name="Bradley R.K."/>
            <person name="Brand A.D."/>
            <person name="Brent M.R."/>
            <person name="Brooks A.N."/>
            <person name="Brown R.H."/>
            <person name="Butlin R.K."/>
            <person name="Caggese C."/>
            <person name="Calvi B.R."/>
            <person name="Bernardo de Carvalho A."/>
            <person name="Caspi A."/>
            <person name="Castrezana S."/>
            <person name="Celniker S.E."/>
            <person name="Chang J.L."/>
            <person name="Chapple C."/>
            <person name="Chatterji S."/>
            <person name="Chinwalla A."/>
            <person name="Civetta A."/>
            <person name="Clifton S.W."/>
            <person name="Comeron J.M."/>
            <person name="Costello J.C."/>
            <person name="Coyne J.A."/>
            <person name="Daub J."/>
            <person name="David R.G."/>
            <person name="Delcher A.L."/>
            <person name="Delehaunty K."/>
            <person name="Do C.B."/>
            <person name="Ebling H."/>
            <person name="Edwards K."/>
            <person name="Eickbush T."/>
            <person name="Evans J.D."/>
            <person name="Filipski A."/>
            <person name="Findeiss S."/>
            <person name="Freyhult E."/>
            <person name="Fulton L."/>
            <person name="Fulton R."/>
            <person name="Garcia A.C."/>
            <person name="Gardiner A."/>
            <person name="Garfield D.A."/>
            <person name="Garvin B.E."/>
            <person name="Gibson G."/>
            <person name="Gilbert D."/>
            <person name="Gnerre S."/>
            <person name="Godfrey J."/>
            <person name="Good R."/>
            <person name="Gotea V."/>
            <person name="Gravely B."/>
            <person name="Greenberg A.J."/>
            <person name="Griffiths-Jones S."/>
            <person name="Gross S."/>
            <person name="Guigo R."/>
            <person name="Gustafson E.A."/>
            <person name="Haerty W."/>
            <person name="Hahn M.W."/>
            <person name="Halligan D.L."/>
            <person name="Halpern A.L."/>
            <person name="Halter G.M."/>
            <person name="Han M.V."/>
            <person name="Heger A."/>
            <person name="Hillier L."/>
            <person name="Hinrichs A.S."/>
            <person name="Holmes I."/>
            <person name="Hoskins R.A."/>
            <person name="Hubisz M.J."/>
            <person name="Hultmark D."/>
            <person name="Huntley M.A."/>
            <person name="Jaffe D.B."/>
            <person name="Jagadeeshan S."/>
            <person name="Jeck W.R."/>
            <person name="Johnson J."/>
            <person name="Jones C.D."/>
            <person name="Jordan W.C."/>
            <person name="Karpen G.H."/>
            <person name="Kataoka E."/>
            <person name="Keightley P.D."/>
            <person name="Kheradpour P."/>
            <person name="Kirkness E.F."/>
            <person name="Koerich L.B."/>
            <person name="Kristiansen K."/>
            <person name="Kudrna D."/>
            <person name="Kulathinal R.J."/>
            <person name="Kumar S."/>
            <person name="Kwok R."/>
            <person name="Lander E."/>
            <person name="Langley C.H."/>
            <person name="Lapoint R."/>
            <person name="Lazzaro B.P."/>
            <person name="Lee S.J."/>
            <person name="Levesque L."/>
            <person name="Li R."/>
            <person name="Lin C.F."/>
            <person name="Lin M.F."/>
            <person name="Lindblad-Toh K."/>
            <person name="Llopart A."/>
            <person name="Long M."/>
            <person name="Low L."/>
            <person name="Lozovsky E."/>
            <person name="Lu J."/>
            <person name="Luo M."/>
            <person name="Machado C.A."/>
            <person name="Makalowski W."/>
            <person name="Marzo M."/>
            <person name="Matsuda M."/>
            <person name="Matzkin L."/>
            <person name="McAllister B."/>
            <person name="McBride C.S."/>
            <person name="McKernan B."/>
            <person name="McKernan K."/>
            <person name="Mendez-Lago M."/>
            <person name="Minx P."/>
            <person name="Mollenhauer M.U."/>
            <person name="Montooth K."/>
            <person name="Mount S.M."/>
            <person name="Mu X."/>
            <person name="Myers E."/>
            <person name="Negre B."/>
            <person name="Newfeld S."/>
            <person name="Nielsen R."/>
            <person name="Noor M.A."/>
            <person name="O'Grady P."/>
            <person name="Pachter L."/>
            <person name="Papaceit M."/>
            <person name="Parisi M.J."/>
            <person name="Parisi M."/>
            <person name="Parts L."/>
            <person name="Pedersen J.S."/>
            <person name="Pesole G."/>
            <person name="Phillippy A.M."/>
            <person name="Ponting C.P."/>
            <person name="Pop M."/>
            <person name="Porcelli D."/>
            <person name="Powell J.R."/>
            <person name="Prohaska S."/>
            <person name="Pruitt K."/>
            <person name="Puig M."/>
            <person name="Quesneville H."/>
            <person name="Ram K.R."/>
            <person name="Rand D."/>
            <person name="Rasmussen M.D."/>
            <person name="Reed L.K."/>
            <person name="Reenan R."/>
            <person name="Reily A."/>
            <person name="Remington K.A."/>
            <person name="Rieger T.T."/>
            <person name="Ritchie M.G."/>
            <person name="Robin C."/>
            <person name="Rogers Y.H."/>
            <person name="Rohde C."/>
            <person name="Rozas J."/>
            <person name="Rubenfield M.J."/>
            <person name="Ruiz A."/>
            <person name="Russo S."/>
            <person name="Salzberg S.L."/>
            <person name="Sanchez-Gracia A."/>
            <person name="Saranga D.J."/>
            <person name="Sato H."/>
            <person name="Schaeffer S.W."/>
            <person name="Schatz M.C."/>
            <person name="Schlenke T."/>
            <person name="Schwartz R."/>
            <person name="Segarra C."/>
            <person name="Singh R.S."/>
            <person name="Sirot L."/>
            <person name="Sirota M."/>
            <person name="Sisneros N.B."/>
            <person name="Smith C.D."/>
            <person name="Smith T.F."/>
            <person name="Spieth J."/>
            <person name="Stage D.E."/>
            <person name="Stark A."/>
            <person name="Stephan W."/>
            <person name="Strausberg R.L."/>
            <person name="Strempel S."/>
            <person name="Sturgill D."/>
            <person name="Sutton G."/>
            <person name="Sutton G.G."/>
            <person name="Tao W."/>
            <person name="Teichmann S."/>
            <person name="Tobari Y.N."/>
            <person name="Tomimura Y."/>
            <person name="Tsolas J.M."/>
            <person name="Valente V.L."/>
            <person name="Venter E."/>
            <person name="Venter J.C."/>
            <person name="Vicario S."/>
            <person name="Vieira F.G."/>
            <person name="Vilella A.J."/>
            <person name="Villasante A."/>
            <person name="Walenz B."/>
            <person name="Wang J."/>
            <person name="Wasserman M."/>
            <person name="Watts T."/>
            <person name="Wilson D."/>
            <person name="Wilson R.K."/>
            <person name="Wing R.A."/>
            <person name="Wolfner M.F."/>
            <person name="Wong A."/>
            <person name="Wong G.K."/>
            <person name="Wu C.I."/>
            <person name="Wu G."/>
            <person name="Yamamoto D."/>
            <person name="Yang H.P."/>
            <person name="Yang S.P."/>
            <person name="Yorke J.A."/>
            <person name="Yoshida K."/>
            <person name="Zdobnov E."/>
            <person name="Zhang P."/>
            <person name="Zhang Y."/>
            <person name="Zimin A.V."/>
            <person name="Baldwin J."/>
            <person name="Abdouelleil A."/>
            <person name="Abdulkadir J."/>
            <person name="Abebe A."/>
            <person name="Abera B."/>
            <person name="Abreu J."/>
            <person name="Acer S.C."/>
            <person name="Aftuck L."/>
            <person name="Alexander A."/>
            <person name="An P."/>
            <person name="Anderson E."/>
            <person name="Anderson S."/>
            <person name="Arachi H."/>
            <person name="Azer M."/>
            <person name="Bachantsang P."/>
            <person name="Barry A."/>
            <person name="Bayul T."/>
            <person name="Berlin A."/>
            <person name="Bessette D."/>
            <person name="Bloom T."/>
            <person name="Blye J."/>
            <person name="Boguslavskiy L."/>
            <person name="Bonnet C."/>
            <person name="Boukhgalter B."/>
            <person name="Bourzgui I."/>
            <person name="Brown A."/>
            <person name="Cahill P."/>
            <person name="Channer S."/>
            <person name="Cheshatsang Y."/>
            <person name="Chuda L."/>
            <person name="Citroen M."/>
            <person name="Collymore A."/>
            <person name="Cooke P."/>
            <person name="Costello M."/>
            <person name="D'Aco K."/>
            <person name="Daza R."/>
            <person name="De Haan G."/>
            <person name="DeGray S."/>
            <person name="DeMaso C."/>
            <person name="Dhargay N."/>
            <person name="Dooley K."/>
            <person name="Dooley E."/>
            <person name="Doricent M."/>
            <person name="Dorje P."/>
            <person name="Dorjee K."/>
            <person name="Dupes A."/>
            <person name="Elong R."/>
            <person name="Falk J."/>
            <person name="Farina A."/>
            <person name="Faro S."/>
            <person name="Ferguson D."/>
            <person name="Fisher S."/>
            <person name="Foley C.D."/>
            <person name="Franke A."/>
            <person name="Friedrich D."/>
            <person name="Gadbois L."/>
            <person name="Gearin G."/>
            <person name="Gearin C.R."/>
            <person name="Giannoukos G."/>
            <person name="Goode T."/>
            <person name="Graham J."/>
            <person name="Grandbois E."/>
            <person name="Grewal S."/>
            <person name="Gyaltsen K."/>
            <person name="Hafez N."/>
            <person name="Hagos B."/>
            <person name="Hall J."/>
            <person name="Henson C."/>
            <person name="Hollinger A."/>
            <person name="Honan T."/>
            <person name="Huard M.D."/>
            <person name="Hughes L."/>
            <person name="Hurhula B."/>
            <person name="Husby M.E."/>
            <person name="Kamat A."/>
            <person name="Kanga B."/>
            <person name="Kashin S."/>
            <person name="Khazanovich D."/>
            <person name="Kisner P."/>
            <person name="Lance K."/>
            <person name="Lara M."/>
            <person name="Lee W."/>
            <person name="Lennon N."/>
            <person name="Letendre F."/>
            <person name="LeVine R."/>
            <person name="Lipovsky A."/>
            <person name="Liu X."/>
            <person name="Liu J."/>
            <person name="Liu S."/>
            <person name="Lokyitsang T."/>
            <person name="Lokyitsang Y."/>
            <person name="Lubonja R."/>
            <person name="Lui A."/>
            <person name="MacDonald P."/>
            <person name="Magnisalis V."/>
            <person name="Maru K."/>
            <person name="Matthews C."/>
            <person name="McCusker W."/>
            <person name="McDonough S."/>
            <person name="Mehta T."/>
            <person name="Meldrim J."/>
            <person name="Meneus L."/>
            <person name="Mihai O."/>
            <person name="Mihalev A."/>
            <person name="Mihova T."/>
            <person name="Mittelman R."/>
            <person name="Mlenga V."/>
            <person name="Montmayeur A."/>
            <person name="Mulrain L."/>
            <person name="Navidi A."/>
            <person name="Naylor J."/>
            <person name="Negash T."/>
            <person name="Nguyen T."/>
            <person name="Nguyen N."/>
            <person name="Nicol R."/>
            <person name="Norbu C."/>
            <person name="Norbu N."/>
            <person name="Novod N."/>
            <person name="O'Neill B."/>
            <person name="Osman S."/>
            <person name="Markiewicz E."/>
            <person name="Oyono O.L."/>
            <person name="Patti C."/>
            <person name="Phunkhang P."/>
            <person name="Pierre F."/>
            <person name="Priest M."/>
            <person name="Raghuraman S."/>
            <person name="Rege F."/>
            <person name="Reyes R."/>
            <person name="Rise C."/>
            <person name="Rogov P."/>
            <person name="Ross K."/>
            <person name="Ryan E."/>
            <person name="Settipalli S."/>
            <person name="Shea T."/>
            <person name="Sherpa N."/>
            <person name="Shi L."/>
            <person name="Shih D."/>
            <person name="Sparrow T."/>
            <person name="Spaulding J."/>
            <person name="Stalker J."/>
            <person name="Stange-Thomann N."/>
            <person name="Stavropoulos S."/>
            <person name="Stone C."/>
            <person name="Strader C."/>
            <person name="Tesfaye S."/>
            <person name="Thomson T."/>
            <person name="Thoulutsang Y."/>
            <person name="Thoulutsang D."/>
            <person name="Topham K."/>
            <person name="Topping I."/>
            <person name="Tsamla T."/>
            <person name="Vassiliev H."/>
            <person name="Vo A."/>
            <person name="Wangchuk T."/>
            <person name="Wangdi T."/>
            <person name="Weiand M."/>
            <person name="Wilkinson J."/>
            <person name="Wilson A."/>
            <person name="Yadav S."/>
            <person name="Young G."/>
            <person name="Yu Q."/>
            <person name="Zembek L."/>
            <person name="Zhong D."/>
            <person name="Zimmer A."/>
            <person name="Zwirko Z."/>
            <person name="Jaffe D.B."/>
            <person name="Alvarez P."/>
            <person name="Brockman W."/>
            <person name="Butler J."/>
            <person name="Chin C."/>
            <person name="Gnerre S."/>
            <person name="Grabherr M."/>
            <person name="Kleber M."/>
            <person name="Mauceli E."/>
            <person name="MacCallum I."/>
        </authorList>
    </citation>
    <scope>NUCLEOTIDE SEQUENCE [LARGE SCALE GENOMIC DNA]</scope>
    <source>
        <strain evidence="14">Tucson 15010-1051.87</strain>
    </source>
</reference>
<evidence type="ECO:0000256" key="6">
    <source>
        <dbReference type="ARBA" id="ARBA00022679"/>
    </source>
</evidence>
<dbReference type="PROSITE" id="PS00374">
    <property type="entry name" value="MGMT"/>
    <property type="match status" value="1"/>
</dbReference>
<dbReference type="PhylomeDB" id="B4LZ45"/>
<organism evidence="13 14">
    <name type="scientific">Drosophila virilis</name>
    <name type="common">Fruit fly</name>
    <dbReference type="NCBI Taxonomy" id="7244"/>
    <lineage>
        <taxon>Eukaryota</taxon>
        <taxon>Metazoa</taxon>
        <taxon>Ecdysozoa</taxon>
        <taxon>Arthropoda</taxon>
        <taxon>Hexapoda</taxon>
        <taxon>Insecta</taxon>
        <taxon>Pterygota</taxon>
        <taxon>Neoptera</taxon>
        <taxon>Endopterygota</taxon>
        <taxon>Diptera</taxon>
        <taxon>Brachycera</taxon>
        <taxon>Muscomorpha</taxon>
        <taxon>Ephydroidea</taxon>
        <taxon>Drosophilidae</taxon>
        <taxon>Drosophila</taxon>
    </lineage>
</organism>
<dbReference type="STRING" id="7244.B4LZ45"/>
<evidence type="ECO:0000256" key="9">
    <source>
        <dbReference type="ARBA" id="ARBA00030795"/>
    </source>
</evidence>
<dbReference type="GO" id="GO:0003908">
    <property type="term" value="F:methylated-DNA-[protein]-cysteine S-methyltransferase activity"/>
    <property type="evidence" value="ECO:0007669"/>
    <property type="project" value="UniProtKB-EC"/>
</dbReference>
<dbReference type="PANTHER" id="PTHR10815">
    <property type="entry name" value="METHYLATED-DNA--PROTEIN-CYSTEINE METHYLTRANSFERASE"/>
    <property type="match status" value="1"/>
</dbReference>
<dbReference type="eggNOG" id="KOG4062">
    <property type="taxonomic scope" value="Eukaryota"/>
</dbReference>
<evidence type="ECO:0000256" key="10">
    <source>
        <dbReference type="ARBA" id="ARBA00031621"/>
    </source>
</evidence>